<dbReference type="Pfam" id="PF13843">
    <property type="entry name" value="DDE_Tnp_1_7"/>
    <property type="match status" value="1"/>
</dbReference>
<organism evidence="2 3">
    <name type="scientific">Cordylochernes scorpioides</name>
    <dbReference type="NCBI Taxonomy" id="51811"/>
    <lineage>
        <taxon>Eukaryota</taxon>
        <taxon>Metazoa</taxon>
        <taxon>Ecdysozoa</taxon>
        <taxon>Arthropoda</taxon>
        <taxon>Chelicerata</taxon>
        <taxon>Arachnida</taxon>
        <taxon>Pseudoscorpiones</taxon>
        <taxon>Cheliferoidea</taxon>
        <taxon>Chernetidae</taxon>
        <taxon>Cordylochernes</taxon>
    </lineage>
</organism>
<evidence type="ECO:0000313" key="2">
    <source>
        <dbReference type="EMBL" id="UYV68007.1"/>
    </source>
</evidence>
<dbReference type="EMBL" id="CP092867">
    <property type="protein sequence ID" value="UYV68007.1"/>
    <property type="molecule type" value="Genomic_DNA"/>
</dbReference>
<proteinExistence type="predicted"/>
<dbReference type="InterPro" id="IPR029526">
    <property type="entry name" value="PGBD"/>
</dbReference>
<protein>
    <recommendedName>
        <fullName evidence="1">PiggyBac transposable element-derived protein domain-containing protein</fullName>
    </recommendedName>
</protein>
<sequence>MDTSTISNSDSKNEVFDGTSYIYSNENTEIYNYHDLIPNWNLKTKNLVHLQLPVSMWGETRQRGERPVNGKVQRIRGNFTRERDAKDTNEVESWALIGLVMEPDSKFPAPIREIFEEFVTNCKTMYHPRKYSTLDENIIPFKGRCSFKQYLPNKPAKYGIETYVLCCSRTSYVQREGPYQISKSSNNVVERLVLPIFGSKRNITTDNWYTSYPLAVALLNDHKLTLVGTLKITGKKKEIPPEYMPNRARQVFSSIFGFQKKNVSLVSYVPKRGKSVIPLSIMHSTAIIDEETNEKKKREMITFYNMTKEGVDLLDQKTSLYSVGQRTRRWPLCIFFELLNISGVNSKLLFDGNQPQNFYKRRKDFLKALSLELVTEYHIRSTTKSFSKPLRSIVRKHAGQSPETMEEDIPEPLSKAQKRCHLCSYKKYRKTKPLCQKCQKNVCKEHPIIMCRQCM</sequence>
<feature type="domain" description="PiggyBac transposable element-derived protein" evidence="1">
    <location>
        <begin position="108"/>
        <end position="346"/>
    </location>
</feature>
<accession>A0ABY6KGN1</accession>
<dbReference type="PANTHER" id="PTHR46599">
    <property type="entry name" value="PIGGYBAC TRANSPOSABLE ELEMENT-DERIVED PROTEIN 4"/>
    <property type="match status" value="1"/>
</dbReference>
<gene>
    <name evidence="2" type="ORF">LAZ67_5002775</name>
</gene>
<evidence type="ECO:0000313" key="3">
    <source>
        <dbReference type="Proteomes" id="UP001235939"/>
    </source>
</evidence>
<dbReference type="Proteomes" id="UP001235939">
    <property type="component" value="Chromosome 05"/>
</dbReference>
<evidence type="ECO:0000259" key="1">
    <source>
        <dbReference type="Pfam" id="PF13843"/>
    </source>
</evidence>
<name>A0ABY6KGN1_9ARAC</name>
<keyword evidence="3" id="KW-1185">Reference proteome</keyword>
<reference evidence="2 3" key="1">
    <citation type="submission" date="2022-01" db="EMBL/GenBank/DDBJ databases">
        <title>A chromosomal length assembly of Cordylochernes scorpioides.</title>
        <authorList>
            <person name="Zeh D."/>
            <person name="Zeh J."/>
        </authorList>
    </citation>
    <scope>NUCLEOTIDE SEQUENCE [LARGE SCALE GENOMIC DNA]</scope>
    <source>
        <strain evidence="2">IN4F17</strain>
        <tissue evidence="2">Whole Body</tissue>
    </source>
</reference>
<dbReference type="PANTHER" id="PTHR46599:SF6">
    <property type="entry name" value="DUAL SPECIFICITY PHOSPHATASE 26"/>
    <property type="match status" value="1"/>
</dbReference>